<dbReference type="Proteomes" id="UP001317532">
    <property type="component" value="Chromosome"/>
</dbReference>
<name>A0AAN1XZ00_UNVUL</name>
<dbReference type="Pfam" id="PF07977">
    <property type="entry name" value="FabA"/>
    <property type="match status" value="1"/>
</dbReference>
<dbReference type="GO" id="GO:0016829">
    <property type="term" value="F:lyase activity"/>
    <property type="evidence" value="ECO:0007669"/>
    <property type="project" value="UniProtKB-KW"/>
</dbReference>
<dbReference type="PANTHER" id="PTHR30272:SF1">
    <property type="entry name" value="3-HYDROXYACYL-[ACYL-CARRIER-PROTEIN] DEHYDRATASE"/>
    <property type="match status" value="1"/>
</dbReference>
<comment type="similarity">
    <text evidence="1">Belongs to the thioester dehydratase family. FabZ subfamily.</text>
</comment>
<protein>
    <submittedName>
        <fullName evidence="3">3-hydroxyacyl-[acyl-carrier-protein] dehydratase FabZ</fullName>
    </submittedName>
</protein>
<dbReference type="InterPro" id="IPR013114">
    <property type="entry name" value="FabA_FabZ"/>
</dbReference>
<proteinExistence type="inferred from homology"/>
<dbReference type="InterPro" id="IPR029069">
    <property type="entry name" value="HotDog_dom_sf"/>
</dbReference>
<keyword evidence="4" id="KW-1185">Reference proteome</keyword>
<dbReference type="PANTHER" id="PTHR30272">
    <property type="entry name" value="3-HYDROXYACYL-[ACYL-CARRIER-PROTEIN] DEHYDRATASE"/>
    <property type="match status" value="1"/>
</dbReference>
<sequence length="150" mass="16211">MLDAVALVRLLPHRYPMLLLDRVQDLTTAWARGYKNVSANEPCCSSVLCALPSMLVIEAMAQLGGLLVVAPADYRRKTAYLAGIATARFAGVAIPGDRLQMEASLVRLRGTAGRVRVATEVAGRPICTAELSYAIFDLPRRKRAEARDGG</sequence>
<keyword evidence="2" id="KW-0456">Lyase</keyword>
<dbReference type="EMBL" id="AP025523">
    <property type="protein sequence ID" value="BDE07970.1"/>
    <property type="molecule type" value="Genomic_DNA"/>
</dbReference>
<organism evidence="3 4">
    <name type="scientific">Vulcanimicrobium alpinum</name>
    <dbReference type="NCBI Taxonomy" id="3016050"/>
    <lineage>
        <taxon>Bacteria</taxon>
        <taxon>Bacillati</taxon>
        <taxon>Vulcanimicrobiota</taxon>
        <taxon>Vulcanimicrobiia</taxon>
        <taxon>Vulcanimicrobiales</taxon>
        <taxon>Vulcanimicrobiaceae</taxon>
        <taxon>Vulcanimicrobium</taxon>
    </lineage>
</organism>
<evidence type="ECO:0000313" key="3">
    <source>
        <dbReference type="EMBL" id="BDE07970.1"/>
    </source>
</evidence>
<dbReference type="AlphaFoldDB" id="A0AAN1XZ00"/>
<evidence type="ECO:0000313" key="4">
    <source>
        <dbReference type="Proteomes" id="UP001317532"/>
    </source>
</evidence>
<dbReference type="CDD" id="cd01288">
    <property type="entry name" value="FabZ"/>
    <property type="match status" value="1"/>
</dbReference>
<dbReference type="KEGG" id="vab:WPS_32460"/>
<evidence type="ECO:0000256" key="1">
    <source>
        <dbReference type="ARBA" id="ARBA00009174"/>
    </source>
</evidence>
<dbReference type="SUPFAM" id="SSF54637">
    <property type="entry name" value="Thioesterase/thiol ester dehydrase-isomerase"/>
    <property type="match status" value="1"/>
</dbReference>
<dbReference type="Gene3D" id="3.10.129.10">
    <property type="entry name" value="Hotdog Thioesterase"/>
    <property type="match status" value="1"/>
</dbReference>
<evidence type="ECO:0000256" key="2">
    <source>
        <dbReference type="ARBA" id="ARBA00023239"/>
    </source>
</evidence>
<dbReference type="RefSeq" id="WP_317995527.1">
    <property type="nucleotide sequence ID" value="NZ_AP025523.1"/>
</dbReference>
<reference evidence="3 4" key="1">
    <citation type="journal article" date="2022" name="ISME Commun">
        <title>Vulcanimicrobium alpinus gen. nov. sp. nov., the first cultivated representative of the candidate phylum 'Eremiobacterota', is a metabolically versatile aerobic anoxygenic phototroph.</title>
        <authorList>
            <person name="Yabe S."/>
            <person name="Muto K."/>
            <person name="Abe K."/>
            <person name="Yokota A."/>
            <person name="Staudigel H."/>
            <person name="Tebo B.M."/>
        </authorList>
    </citation>
    <scope>NUCLEOTIDE SEQUENCE [LARGE SCALE GENOMIC DNA]</scope>
    <source>
        <strain evidence="3 4">WC8-2</strain>
    </source>
</reference>
<accession>A0AAN1XZ00</accession>
<gene>
    <name evidence="3" type="primary">fabZ_2</name>
    <name evidence="3" type="ORF">WPS_32460</name>
</gene>